<feature type="region of interest" description="Disordered" evidence="1">
    <location>
        <begin position="104"/>
        <end position="141"/>
    </location>
</feature>
<evidence type="ECO:0000256" key="1">
    <source>
        <dbReference type="SAM" id="MobiDB-lite"/>
    </source>
</evidence>
<dbReference type="Proteomes" id="UP000234748">
    <property type="component" value="Unassembled WGS sequence"/>
</dbReference>
<reference evidence="2 3" key="1">
    <citation type="submission" date="2017-11" db="EMBL/GenBank/DDBJ databases">
        <title>Comparitive Functional Genomics of Dry Heat Resistant strains isolated from the Viking Spacecraft.</title>
        <authorList>
            <person name="Seuylemezian A."/>
            <person name="Cooper K."/>
            <person name="Vaishampayan P."/>
        </authorList>
    </citation>
    <scope>NUCLEOTIDE SEQUENCE [LARGE SCALE GENOMIC DNA]</scope>
    <source>
        <strain evidence="2 3">V1-29</strain>
    </source>
</reference>
<dbReference type="AlphaFoldDB" id="A0A2N5M256"/>
<dbReference type="RefSeq" id="WP_101644890.1">
    <property type="nucleotide sequence ID" value="NZ_PGUY01000061.1"/>
</dbReference>
<proteinExistence type="predicted"/>
<dbReference type="EMBL" id="PGUY01000061">
    <property type="protein sequence ID" value="PLT28440.1"/>
    <property type="molecule type" value="Genomic_DNA"/>
</dbReference>
<feature type="compositionally biased region" description="Basic residues" evidence="1">
    <location>
        <begin position="126"/>
        <end position="137"/>
    </location>
</feature>
<gene>
    <name evidence="2" type="ORF">CUU66_18535</name>
</gene>
<accession>A0A2N5M256</accession>
<sequence>MFTTIPPRGDYYKFEDDQDYSLKLKNWGLMSASAKSAKKDFLYKRENSVYTVAISGYEVSGDHETAVVSFENDALHCVHPAYLKEMQSPSFGRDSVLNISETVSAGEQSASEPVQEGDISQLKARKEPKAKKEKKQQKPALDLPADKVSFEAAIKEFSTKYNHFNETEEEIIILEQVRIIGDSPLEVGEAWCGYSKTLKKLELEPGNSLTFDAKIVDRKLNKDIRYKINNPSKIKIKE</sequence>
<dbReference type="OrthoDB" id="2923612at2"/>
<protein>
    <submittedName>
        <fullName evidence="2">Uncharacterized protein</fullName>
    </submittedName>
</protein>
<organism evidence="2 3">
    <name type="scientific">Peribacillus deserti</name>
    <dbReference type="NCBI Taxonomy" id="673318"/>
    <lineage>
        <taxon>Bacteria</taxon>
        <taxon>Bacillati</taxon>
        <taxon>Bacillota</taxon>
        <taxon>Bacilli</taxon>
        <taxon>Bacillales</taxon>
        <taxon>Bacillaceae</taxon>
        <taxon>Peribacillus</taxon>
    </lineage>
</organism>
<keyword evidence="3" id="KW-1185">Reference proteome</keyword>
<name>A0A2N5M256_9BACI</name>
<comment type="caution">
    <text evidence="2">The sequence shown here is derived from an EMBL/GenBank/DDBJ whole genome shotgun (WGS) entry which is preliminary data.</text>
</comment>
<evidence type="ECO:0000313" key="3">
    <source>
        <dbReference type="Proteomes" id="UP000234748"/>
    </source>
</evidence>
<evidence type="ECO:0000313" key="2">
    <source>
        <dbReference type="EMBL" id="PLT28440.1"/>
    </source>
</evidence>